<keyword evidence="2" id="KW-1185">Reference proteome</keyword>
<evidence type="ECO:0008006" key="3">
    <source>
        <dbReference type="Google" id="ProtNLM"/>
    </source>
</evidence>
<dbReference type="EMBL" id="FQWE01000001">
    <property type="protein sequence ID" value="SHF79303.1"/>
    <property type="molecule type" value="Genomic_DNA"/>
</dbReference>
<accession>A0A1M5EJ37</accession>
<dbReference type="SUPFAM" id="SSF54637">
    <property type="entry name" value="Thioesterase/thiol ester dehydrase-isomerase"/>
    <property type="match status" value="1"/>
</dbReference>
<dbReference type="Gene3D" id="3.10.129.10">
    <property type="entry name" value="Hotdog Thioesterase"/>
    <property type="match status" value="1"/>
</dbReference>
<gene>
    <name evidence="1" type="ORF">SAMN05444396_101419</name>
</gene>
<dbReference type="InterPro" id="IPR027961">
    <property type="entry name" value="DUF4442"/>
</dbReference>
<dbReference type="STRING" id="271157.SAMN05444396_101419"/>
<evidence type="ECO:0000313" key="2">
    <source>
        <dbReference type="Proteomes" id="UP000184036"/>
    </source>
</evidence>
<protein>
    <recommendedName>
        <fullName evidence="3">Acyl-coenzyme A thioesterase PaaI, contains HGG motif</fullName>
    </recommendedName>
</protein>
<sequence length="164" mass="18437">MHSIFLYFSKKPLIMKLTASKLNKFLLFKLPSAFICGVRVKTIDENNCVVSVKHGWINQNPFKSMYFAVQAMAAELSTGALVMFQIQKSGRKISMLVANNKGNFTKKATGRITFVCNDGHLIEKAIQETIATGEGQTFWMKSIATDEKGAQVSEMDFEWSVRIK</sequence>
<name>A0A1M5EJ37_9FLAO</name>
<evidence type="ECO:0000313" key="1">
    <source>
        <dbReference type="EMBL" id="SHF79303.1"/>
    </source>
</evidence>
<dbReference type="InterPro" id="IPR029069">
    <property type="entry name" value="HotDog_dom_sf"/>
</dbReference>
<dbReference type="AlphaFoldDB" id="A0A1M5EJ37"/>
<dbReference type="Pfam" id="PF14539">
    <property type="entry name" value="DUF4442"/>
    <property type="match status" value="1"/>
</dbReference>
<dbReference type="Proteomes" id="UP000184036">
    <property type="component" value="Unassembled WGS sequence"/>
</dbReference>
<proteinExistence type="predicted"/>
<reference evidence="2" key="1">
    <citation type="submission" date="2016-11" db="EMBL/GenBank/DDBJ databases">
        <authorList>
            <person name="Varghese N."/>
            <person name="Submissions S."/>
        </authorList>
    </citation>
    <scope>NUCLEOTIDE SEQUENCE [LARGE SCALE GENOMIC DNA]</scope>
    <source>
        <strain evidence="2">DSM 19741</strain>
    </source>
</reference>
<organism evidence="1 2">
    <name type="scientific">Flavobacterium segetis</name>
    <dbReference type="NCBI Taxonomy" id="271157"/>
    <lineage>
        <taxon>Bacteria</taxon>
        <taxon>Pseudomonadati</taxon>
        <taxon>Bacteroidota</taxon>
        <taxon>Flavobacteriia</taxon>
        <taxon>Flavobacteriales</taxon>
        <taxon>Flavobacteriaceae</taxon>
        <taxon>Flavobacterium</taxon>
    </lineage>
</organism>